<evidence type="ECO:0008006" key="15">
    <source>
        <dbReference type="Google" id="ProtNLM"/>
    </source>
</evidence>
<feature type="repeat" description="Solcar" evidence="10">
    <location>
        <begin position="148"/>
        <end position="233"/>
    </location>
</feature>
<evidence type="ECO:0000256" key="12">
    <source>
        <dbReference type="SAM" id="Phobius"/>
    </source>
</evidence>
<dbReference type="PANTHER" id="PTHR45671">
    <property type="entry name" value="SOLUTE CARRIER FAMILY 25 (MITOCHONDRIAL CARRIER PHOSPHATE CARRIER), MEMBER 3, LIKE-RELATED-RELATED"/>
    <property type="match status" value="1"/>
</dbReference>
<evidence type="ECO:0000256" key="5">
    <source>
        <dbReference type="ARBA" id="ARBA00022737"/>
    </source>
</evidence>
<dbReference type="InterPro" id="IPR044677">
    <property type="entry name" value="SLC25A3/Pic2/Mir1-like"/>
</dbReference>
<dbReference type="AlphaFoldDB" id="A0AAD2CKP3"/>
<evidence type="ECO:0000256" key="4">
    <source>
        <dbReference type="ARBA" id="ARBA00022692"/>
    </source>
</evidence>
<evidence type="ECO:0000256" key="2">
    <source>
        <dbReference type="ARBA" id="ARBA00006375"/>
    </source>
</evidence>
<dbReference type="Gene3D" id="1.50.40.10">
    <property type="entry name" value="Mitochondrial carrier domain"/>
    <property type="match status" value="1"/>
</dbReference>
<keyword evidence="7 12" id="KW-1133">Transmembrane helix</keyword>
<evidence type="ECO:0000256" key="7">
    <source>
        <dbReference type="ARBA" id="ARBA00022989"/>
    </source>
</evidence>
<reference evidence="13" key="1">
    <citation type="submission" date="2023-08" db="EMBL/GenBank/DDBJ databases">
        <authorList>
            <person name="Audoor S."/>
            <person name="Bilcke G."/>
        </authorList>
    </citation>
    <scope>NUCLEOTIDE SEQUENCE</scope>
</reference>
<comment type="similarity">
    <text evidence="2 11">Belongs to the mitochondrial carrier (TC 2.A.29) family.</text>
</comment>
<evidence type="ECO:0000313" key="13">
    <source>
        <dbReference type="EMBL" id="CAJ1903507.1"/>
    </source>
</evidence>
<evidence type="ECO:0000256" key="9">
    <source>
        <dbReference type="ARBA" id="ARBA00023136"/>
    </source>
</evidence>
<feature type="repeat" description="Solcar" evidence="10">
    <location>
        <begin position="252"/>
        <end position="337"/>
    </location>
</feature>
<dbReference type="PANTHER" id="PTHR45671:SF12">
    <property type="entry name" value="MITOCHONDRIAL PHOSPHATE CARRIER PROTEIN"/>
    <property type="match status" value="1"/>
</dbReference>
<comment type="subcellular location">
    <subcellularLocation>
        <location evidence="1">Mitochondrion inner membrane</location>
        <topology evidence="1">Multi-pass membrane protein</topology>
    </subcellularLocation>
</comment>
<feature type="transmembrane region" description="Helical" evidence="12">
    <location>
        <begin position="247"/>
        <end position="272"/>
    </location>
</feature>
<dbReference type="PROSITE" id="PS50920">
    <property type="entry name" value="SOLCAR"/>
    <property type="match status" value="3"/>
</dbReference>
<feature type="transmembrane region" description="Helical" evidence="12">
    <location>
        <begin position="204"/>
        <end position="227"/>
    </location>
</feature>
<organism evidence="13 14">
    <name type="scientific">Cylindrotheca closterium</name>
    <dbReference type="NCBI Taxonomy" id="2856"/>
    <lineage>
        <taxon>Eukaryota</taxon>
        <taxon>Sar</taxon>
        <taxon>Stramenopiles</taxon>
        <taxon>Ochrophyta</taxon>
        <taxon>Bacillariophyta</taxon>
        <taxon>Bacillariophyceae</taxon>
        <taxon>Bacillariophycidae</taxon>
        <taxon>Bacillariales</taxon>
        <taxon>Bacillariaceae</taxon>
        <taxon>Cylindrotheca</taxon>
    </lineage>
</organism>
<gene>
    <name evidence="13" type="ORF">CYCCA115_LOCUS379</name>
</gene>
<keyword evidence="8" id="KW-0496">Mitochondrion</keyword>
<dbReference type="GO" id="GO:0005743">
    <property type="term" value="C:mitochondrial inner membrane"/>
    <property type="evidence" value="ECO:0007669"/>
    <property type="project" value="UniProtKB-SubCell"/>
</dbReference>
<dbReference type="SUPFAM" id="SSF103506">
    <property type="entry name" value="Mitochondrial carrier"/>
    <property type="match status" value="1"/>
</dbReference>
<keyword evidence="3 11" id="KW-0813">Transport</keyword>
<dbReference type="InterPro" id="IPR023395">
    <property type="entry name" value="MCP_dom_sf"/>
</dbReference>
<dbReference type="Pfam" id="PF00153">
    <property type="entry name" value="Mito_carr"/>
    <property type="match status" value="3"/>
</dbReference>
<evidence type="ECO:0000256" key="3">
    <source>
        <dbReference type="ARBA" id="ARBA00022448"/>
    </source>
</evidence>
<keyword evidence="14" id="KW-1185">Reference proteome</keyword>
<evidence type="ECO:0000256" key="10">
    <source>
        <dbReference type="PROSITE-ProRule" id="PRU00282"/>
    </source>
</evidence>
<dbReference type="Proteomes" id="UP001295423">
    <property type="component" value="Unassembled WGS sequence"/>
</dbReference>
<keyword evidence="5" id="KW-0677">Repeat</keyword>
<evidence type="ECO:0000256" key="6">
    <source>
        <dbReference type="ARBA" id="ARBA00022792"/>
    </source>
</evidence>
<dbReference type="InterPro" id="IPR018108">
    <property type="entry name" value="MCP_transmembrane"/>
</dbReference>
<feature type="repeat" description="Solcar" evidence="10">
    <location>
        <begin position="353"/>
        <end position="437"/>
    </location>
</feature>
<evidence type="ECO:0000256" key="1">
    <source>
        <dbReference type="ARBA" id="ARBA00004448"/>
    </source>
</evidence>
<comment type="caution">
    <text evidence="13">The sequence shown here is derived from an EMBL/GenBank/DDBJ whole genome shotgun (WGS) entry which is preliminary data.</text>
</comment>
<proteinExistence type="inferred from homology"/>
<evidence type="ECO:0000256" key="8">
    <source>
        <dbReference type="ARBA" id="ARBA00023128"/>
    </source>
</evidence>
<feature type="transmembrane region" description="Helical" evidence="12">
    <location>
        <begin position="126"/>
        <end position="147"/>
    </location>
</feature>
<accession>A0AAD2CKP3</accession>
<evidence type="ECO:0000256" key="11">
    <source>
        <dbReference type="RuleBase" id="RU000488"/>
    </source>
</evidence>
<keyword evidence="6" id="KW-0999">Mitochondrion inner membrane</keyword>
<sequence>MTSQSDRKNSYARGNTRRATRLTRIVVLTSIISSSHAFQRSFNTRLSVGLDPVAIRIPQNPFYEGRRRDSCPTSLRTAALFSGDGTSPELGDDAHPPMQEIVQEIVQPHACTSQEDTNSISVKDKILLAISGGLGIAALLSLVSMASAGCWRYFLAGGVCAAVSHAIPTPIDVVKTRKQIDPDLVGVDVLEATRRLVKKEGMGVLWSGLGPTFFGYLIEGAVKFGVYEVLKPIIKSVLSRLSTTTSIGFFNSSLLAFMISGVASGFSASIMLCPMEALRIRMVADPDFAPDGFLKGGQEILRREGIAGLAKGLNPMILKQVPYTVTKNVSFDIFTTSLYAMMRAQNVAMTAGMKFTVPLVSAIVASIMSCITSQPGDMVLSLINASEGEERPTDIFRRILKSDEGIGGFFVGFKTRMVHVGVIVTLQLLIYDYVKRLCGIAATGSF</sequence>
<keyword evidence="4 10" id="KW-0812">Transmembrane</keyword>
<dbReference type="EMBL" id="CAKOGP040000001">
    <property type="protein sequence ID" value="CAJ1903507.1"/>
    <property type="molecule type" value="Genomic_DNA"/>
</dbReference>
<name>A0AAD2CKP3_9STRA</name>
<keyword evidence="9 10" id="KW-0472">Membrane</keyword>
<evidence type="ECO:0000313" key="14">
    <source>
        <dbReference type="Proteomes" id="UP001295423"/>
    </source>
</evidence>
<dbReference type="GO" id="GO:0005315">
    <property type="term" value="F:phosphate transmembrane transporter activity"/>
    <property type="evidence" value="ECO:0007669"/>
    <property type="project" value="InterPro"/>
</dbReference>
<dbReference type="GO" id="GO:1990547">
    <property type="term" value="P:mitochondrial phosphate ion transmembrane transport"/>
    <property type="evidence" value="ECO:0007669"/>
    <property type="project" value="InterPro"/>
</dbReference>
<protein>
    <recommendedName>
        <fullName evidence="15">Mitochondrial phosphate carrier protein</fullName>
    </recommendedName>
</protein>